<proteinExistence type="predicted"/>
<dbReference type="EMBL" id="FPKT01000009">
    <property type="protein sequence ID" value="SFZ78592.1"/>
    <property type="molecule type" value="Genomic_DNA"/>
</dbReference>
<sequence length="63" mass="7759">MWKVKEFRDFDDDDNRLATKQLEHHLLKYPNTQVLGYSVNHFENANNRERSYILIKYQEEQND</sequence>
<gene>
    <name evidence="1" type="ORF">SAMN03097721_02325</name>
</gene>
<reference evidence="1 2" key="1">
    <citation type="submission" date="2016-11" db="EMBL/GenBank/DDBJ databases">
        <authorList>
            <person name="Varghese N."/>
            <person name="Submissions S."/>
        </authorList>
    </citation>
    <scope>NUCLEOTIDE SEQUENCE [LARGE SCALE GENOMIC DNA]</scope>
    <source>
        <strain evidence="1 2">NFIX07</strain>
    </source>
</reference>
<comment type="caution">
    <text evidence="1">The sequence shown here is derived from an EMBL/GenBank/DDBJ whole genome shotgun (WGS) entry which is preliminary data.</text>
</comment>
<name>A0ABY1H4T1_9STAP</name>
<evidence type="ECO:0000313" key="1">
    <source>
        <dbReference type="EMBL" id="SFZ78592.1"/>
    </source>
</evidence>
<keyword evidence="2" id="KW-1185">Reference proteome</keyword>
<protein>
    <submittedName>
        <fullName evidence="1">Uncharacterized protein</fullName>
    </submittedName>
</protein>
<organism evidence="1 2">
    <name type="scientific">Staphylococcus pasteuri</name>
    <dbReference type="NCBI Taxonomy" id="45972"/>
    <lineage>
        <taxon>Bacteria</taxon>
        <taxon>Bacillati</taxon>
        <taxon>Bacillota</taxon>
        <taxon>Bacilli</taxon>
        <taxon>Bacillales</taxon>
        <taxon>Staphylococcaceae</taxon>
        <taxon>Staphylococcus</taxon>
    </lineage>
</organism>
<accession>A0ABY1H4T1</accession>
<dbReference type="RefSeq" id="WP_046467470.1">
    <property type="nucleotide sequence ID" value="NZ_FPKT01000009.1"/>
</dbReference>
<evidence type="ECO:0000313" key="2">
    <source>
        <dbReference type="Proteomes" id="UP000182665"/>
    </source>
</evidence>
<dbReference type="Proteomes" id="UP000182665">
    <property type="component" value="Unassembled WGS sequence"/>
</dbReference>